<evidence type="ECO:0000313" key="2">
    <source>
        <dbReference type="EMBL" id="SDP48478.1"/>
    </source>
</evidence>
<name>A0A1H0T4I5_9MICO</name>
<dbReference type="SMART" id="SM00421">
    <property type="entry name" value="HTH_LUXR"/>
    <property type="match status" value="1"/>
</dbReference>
<dbReference type="GO" id="GO:0003677">
    <property type="term" value="F:DNA binding"/>
    <property type="evidence" value="ECO:0007669"/>
    <property type="project" value="InterPro"/>
</dbReference>
<evidence type="ECO:0000259" key="1">
    <source>
        <dbReference type="SMART" id="SM00421"/>
    </source>
</evidence>
<feature type="domain" description="HTH luxR-type" evidence="1">
    <location>
        <begin position="209"/>
        <end position="266"/>
    </location>
</feature>
<keyword evidence="3" id="KW-1185">Reference proteome</keyword>
<dbReference type="SUPFAM" id="SSF46894">
    <property type="entry name" value="C-terminal effector domain of the bipartite response regulators"/>
    <property type="match status" value="1"/>
</dbReference>
<dbReference type="AlphaFoldDB" id="A0A1H0T4I5"/>
<dbReference type="STRING" id="443156.SAMN04489867_2624"/>
<gene>
    <name evidence="2" type="ORF">SAMN04489867_2624</name>
</gene>
<dbReference type="Gene3D" id="1.10.10.10">
    <property type="entry name" value="Winged helix-like DNA-binding domain superfamily/Winged helix DNA-binding domain"/>
    <property type="match status" value="1"/>
</dbReference>
<dbReference type="OrthoDB" id="5932488at2"/>
<protein>
    <recommendedName>
        <fullName evidence="1">HTH luxR-type domain-containing protein</fullName>
    </recommendedName>
</protein>
<accession>A0A1H0T4I5</accession>
<dbReference type="RefSeq" id="WP_091786217.1">
    <property type="nucleotide sequence ID" value="NZ_LT629711.1"/>
</dbReference>
<reference evidence="3" key="1">
    <citation type="submission" date="2016-10" db="EMBL/GenBank/DDBJ databases">
        <authorList>
            <person name="Varghese N."/>
            <person name="Submissions S."/>
        </authorList>
    </citation>
    <scope>NUCLEOTIDE SEQUENCE [LARGE SCALE GENOMIC DNA]</scope>
    <source>
        <strain evidence="3">DSM 22329</strain>
    </source>
</reference>
<dbReference type="InterPro" id="IPR036388">
    <property type="entry name" value="WH-like_DNA-bd_sf"/>
</dbReference>
<organism evidence="2 3">
    <name type="scientific">Pedococcus dokdonensis</name>
    <dbReference type="NCBI Taxonomy" id="443156"/>
    <lineage>
        <taxon>Bacteria</taxon>
        <taxon>Bacillati</taxon>
        <taxon>Actinomycetota</taxon>
        <taxon>Actinomycetes</taxon>
        <taxon>Micrococcales</taxon>
        <taxon>Intrasporangiaceae</taxon>
        <taxon>Pedococcus</taxon>
    </lineage>
</organism>
<dbReference type="Proteomes" id="UP000199077">
    <property type="component" value="Chromosome I"/>
</dbReference>
<dbReference type="EMBL" id="LT629711">
    <property type="protein sequence ID" value="SDP48478.1"/>
    <property type="molecule type" value="Genomic_DNA"/>
</dbReference>
<dbReference type="GO" id="GO:0006355">
    <property type="term" value="P:regulation of DNA-templated transcription"/>
    <property type="evidence" value="ECO:0007669"/>
    <property type="project" value="InterPro"/>
</dbReference>
<sequence>MTSNDAPPYEVERLLTEPFTRLLRILERGEEQIDARRAELAEVRHALYELTGAGGVVRQPQTAGLVEPLAPETAAPLLRHLIGQTTSLSRVCTMVIDVGAGAEQENFRLNQDLLAEGRFRQRTIYPMDIMDTEAGRAWVRSFAEAGEEQRLSLLPPSEFAIFDEHSLVAVGEWGNPESQYVLVREPMVIAAFIELFDRAFERALPVVRDHEADEDDQRLLKLLGLGLKDESIARYLGCSLRTVRRRVAALMAAHGVQTRFQLGLAAATGGLGSRGAGGDR</sequence>
<evidence type="ECO:0000313" key="3">
    <source>
        <dbReference type="Proteomes" id="UP000199077"/>
    </source>
</evidence>
<dbReference type="InterPro" id="IPR000792">
    <property type="entry name" value="Tscrpt_reg_LuxR_C"/>
</dbReference>
<dbReference type="InterPro" id="IPR016032">
    <property type="entry name" value="Sig_transdc_resp-reg_C-effctor"/>
</dbReference>
<proteinExistence type="predicted"/>